<accession>C9PRH5</accession>
<dbReference type="Proteomes" id="UP000005519">
    <property type="component" value="Unassembled WGS sequence"/>
</dbReference>
<dbReference type="Gene3D" id="3.90.76.10">
    <property type="entry name" value="Dipeptide-binding Protein, Domain 1"/>
    <property type="match status" value="1"/>
</dbReference>
<sequence length="521" mass="59288">MFSFDNSHFYSKIKRAVLFTAFFSLLACEPKENPTLPSQLSKKDKAVVNVEPSRELLVRGVYSDLLLDPHSAQNSDQSAFLRDLLEGLTAYDSQGKLIPAVAESWETEDNKTWFFILREDAKWSTGELIVAQDFVTSWQNLARVSSELKSYLAFLNIENAQSVINGEIAVEKLGVEAVDNRVLRIQLEKATPYLPHMLAHIAMLPRYSHESAQFVGNGAYRLVNQNANLIHLEKNPHYWAAQKASFKFVDYQKLAENQNITGLDIVQQPKNVPENSPYFPQNCTYFYEFNMQDPMLSKSAVRKALVSMVSARDIVQQVDPQMMATTNLLPYSMQMDQESTWEPVVVEQVFGQYGVTETNPLQLKITHDQGNIHSNIAQRLVRMLSQSDMLRVSTEAVSLQSLLEKRSKGDFQIIRSGWCADYHDPSAFLNVFYSKGPDNKMFYSNPKVDELLEKTLTLVNEAERHSIYAQLGQILQSDNAVLPIFQYKIPIWVHPTLNGVHLDNSTGVIYSKDVFRKVRAQ</sequence>
<dbReference type="CDD" id="cd08504">
    <property type="entry name" value="PBP2_OppA"/>
    <property type="match status" value="1"/>
</dbReference>
<evidence type="ECO:0000313" key="7">
    <source>
        <dbReference type="Proteomes" id="UP000005519"/>
    </source>
</evidence>
<dbReference type="STRING" id="667128.HMPREF0621_1599"/>
<feature type="domain" description="Solute-binding protein family 5" evidence="5">
    <location>
        <begin position="96"/>
        <end position="439"/>
    </location>
</feature>
<gene>
    <name evidence="6" type="ORF">HMPREF0621_1599</name>
</gene>
<dbReference type="Gene3D" id="3.10.105.10">
    <property type="entry name" value="Dipeptide-binding Protein, Domain 3"/>
    <property type="match status" value="1"/>
</dbReference>
<evidence type="ECO:0000256" key="1">
    <source>
        <dbReference type="ARBA" id="ARBA00004196"/>
    </source>
</evidence>
<dbReference type="EMBL" id="ACZR01000014">
    <property type="protein sequence ID" value="EEX50076.1"/>
    <property type="molecule type" value="Genomic_DNA"/>
</dbReference>
<dbReference type="GO" id="GO:0043190">
    <property type="term" value="C:ATP-binding cassette (ABC) transporter complex"/>
    <property type="evidence" value="ECO:0007669"/>
    <property type="project" value="InterPro"/>
</dbReference>
<dbReference type="Pfam" id="PF00496">
    <property type="entry name" value="SBP_bac_5"/>
    <property type="match status" value="1"/>
</dbReference>
<evidence type="ECO:0000313" key="6">
    <source>
        <dbReference type="EMBL" id="EEX50076.1"/>
    </source>
</evidence>
<evidence type="ECO:0000256" key="3">
    <source>
        <dbReference type="ARBA" id="ARBA00022448"/>
    </source>
</evidence>
<reference evidence="6 7" key="1">
    <citation type="submission" date="2009-10" db="EMBL/GenBank/DDBJ databases">
        <authorList>
            <person name="Muzny D."/>
            <person name="Qin X."/>
            <person name="Deng J."/>
            <person name="Jiang H."/>
            <person name="Liu Y."/>
            <person name="Qu J."/>
            <person name="Song X.-Z."/>
            <person name="Zhang L."/>
            <person name="Thornton R."/>
            <person name="Coyle M."/>
            <person name="Francisco L."/>
            <person name="Jackson L."/>
            <person name="Javaid M."/>
            <person name="Korchina V."/>
            <person name="Kovar C."/>
            <person name="Mata R."/>
            <person name="Mathew T."/>
            <person name="Ngo R."/>
            <person name="Nguyen L."/>
            <person name="Nguyen N."/>
            <person name="Okwuonu G."/>
            <person name="Ongeri F."/>
            <person name="Pham C."/>
            <person name="Simmons D."/>
            <person name="Wilczek-Boney K."/>
            <person name="Hale W."/>
            <person name="Jakkamsetti A."/>
            <person name="Pham P."/>
            <person name="Ruth R."/>
            <person name="San Lucas F."/>
            <person name="Warren J."/>
            <person name="Zhang J."/>
            <person name="Zhao Z."/>
            <person name="Zhou C."/>
            <person name="Zhu D."/>
            <person name="Lee S."/>
            <person name="Bess C."/>
            <person name="Blankenburg K."/>
            <person name="Forbes L."/>
            <person name="Fu Q."/>
            <person name="Gubbala S."/>
            <person name="Hirani K."/>
            <person name="Jayaseelan J.C."/>
            <person name="Lara F."/>
            <person name="Munidasa M."/>
            <person name="Palculict T."/>
            <person name="Patil S."/>
            <person name="Pu L.-L."/>
            <person name="Saada N."/>
            <person name="Tang L."/>
            <person name="Weissenberger G."/>
            <person name="Zhu Y."/>
            <person name="Hemphill L."/>
            <person name="Shang Y."/>
            <person name="Youmans B."/>
            <person name="Ayvaz T."/>
            <person name="Ross M."/>
            <person name="Santibanez J."/>
            <person name="Aqrawi P."/>
            <person name="Gross S."/>
            <person name="Joshi V."/>
            <person name="Fowler G."/>
            <person name="Nazareth L."/>
            <person name="Reid J."/>
            <person name="Worley K."/>
            <person name="Petrosino J."/>
            <person name="Highlander S."/>
            <person name="Gibbs R."/>
        </authorList>
    </citation>
    <scope>NUCLEOTIDE SEQUENCE [LARGE SCALE GENOMIC DNA]</scope>
    <source>
        <strain evidence="6 7">ATCC 43325</strain>
    </source>
</reference>
<dbReference type="InterPro" id="IPR039424">
    <property type="entry name" value="SBP_5"/>
</dbReference>
<dbReference type="InterPro" id="IPR000914">
    <property type="entry name" value="SBP_5_dom"/>
</dbReference>
<dbReference type="PANTHER" id="PTHR30290:SF10">
    <property type="entry name" value="PERIPLASMIC OLIGOPEPTIDE-BINDING PROTEIN-RELATED"/>
    <property type="match status" value="1"/>
</dbReference>
<dbReference type="SUPFAM" id="SSF53850">
    <property type="entry name" value="Periplasmic binding protein-like II"/>
    <property type="match status" value="1"/>
</dbReference>
<dbReference type="PANTHER" id="PTHR30290">
    <property type="entry name" value="PERIPLASMIC BINDING COMPONENT OF ABC TRANSPORTER"/>
    <property type="match status" value="1"/>
</dbReference>
<dbReference type="RefSeq" id="WP_005762473.1">
    <property type="nucleotide sequence ID" value="NZ_GG704810.1"/>
</dbReference>
<comment type="caution">
    <text evidence="6">The sequence shown here is derived from an EMBL/GenBank/DDBJ whole genome shotgun (WGS) entry which is preliminary data.</text>
</comment>
<comment type="subcellular location">
    <subcellularLocation>
        <location evidence="1">Cell envelope</location>
    </subcellularLocation>
</comment>
<keyword evidence="3" id="KW-0813">Transport</keyword>
<evidence type="ECO:0000256" key="4">
    <source>
        <dbReference type="ARBA" id="ARBA00022729"/>
    </source>
</evidence>
<dbReference type="PIRSF" id="PIRSF002741">
    <property type="entry name" value="MppA"/>
    <property type="match status" value="1"/>
</dbReference>
<keyword evidence="4" id="KW-0732">Signal</keyword>
<dbReference type="AlphaFoldDB" id="C9PRH5"/>
<dbReference type="InterPro" id="IPR030678">
    <property type="entry name" value="Peptide/Ni-bd"/>
</dbReference>
<dbReference type="OrthoDB" id="9801912at2"/>
<comment type="similarity">
    <text evidence="2">Belongs to the bacterial solute-binding protein 5 family.</text>
</comment>
<dbReference type="FunFam" id="3.90.76.10:FF:000001">
    <property type="entry name" value="Oligopeptide ABC transporter substrate-binding protein"/>
    <property type="match status" value="1"/>
</dbReference>
<dbReference type="InterPro" id="IPR023765">
    <property type="entry name" value="SBP_5_CS"/>
</dbReference>
<dbReference type="GO" id="GO:1904680">
    <property type="term" value="F:peptide transmembrane transporter activity"/>
    <property type="evidence" value="ECO:0007669"/>
    <property type="project" value="TreeGrafter"/>
</dbReference>
<protein>
    <submittedName>
        <fullName evidence="6">ABC transporter, substrate-binding protein, family 5</fullName>
    </submittedName>
</protein>
<keyword evidence="7" id="KW-1185">Reference proteome</keyword>
<proteinExistence type="inferred from homology"/>
<dbReference type="GO" id="GO:0030288">
    <property type="term" value="C:outer membrane-bounded periplasmic space"/>
    <property type="evidence" value="ECO:0007669"/>
    <property type="project" value="TreeGrafter"/>
</dbReference>
<evidence type="ECO:0000256" key="2">
    <source>
        <dbReference type="ARBA" id="ARBA00005695"/>
    </source>
</evidence>
<dbReference type="HOGENOM" id="CLU_017028_0_5_6"/>
<organism evidence="6 7">
    <name type="scientific">Pasteurella dagmatis ATCC 43325</name>
    <dbReference type="NCBI Taxonomy" id="667128"/>
    <lineage>
        <taxon>Bacteria</taxon>
        <taxon>Pseudomonadati</taxon>
        <taxon>Pseudomonadota</taxon>
        <taxon>Gammaproteobacteria</taxon>
        <taxon>Pasteurellales</taxon>
        <taxon>Pasteurellaceae</taxon>
        <taxon>Pasteurella</taxon>
    </lineage>
</organism>
<name>C9PRH5_9PAST</name>
<dbReference type="Gene3D" id="3.40.190.10">
    <property type="entry name" value="Periplasmic binding protein-like II"/>
    <property type="match status" value="1"/>
</dbReference>
<evidence type="ECO:0000259" key="5">
    <source>
        <dbReference type="Pfam" id="PF00496"/>
    </source>
</evidence>
<dbReference type="GO" id="GO:0015833">
    <property type="term" value="P:peptide transport"/>
    <property type="evidence" value="ECO:0007669"/>
    <property type="project" value="TreeGrafter"/>
</dbReference>
<dbReference type="PROSITE" id="PS01040">
    <property type="entry name" value="SBP_BACTERIAL_5"/>
    <property type="match status" value="1"/>
</dbReference>